<feature type="chain" id="PRO_5026902572" evidence="1">
    <location>
        <begin position="19"/>
        <end position="267"/>
    </location>
</feature>
<dbReference type="EMBL" id="JAAIJR010000096">
    <property type="protein sequence ID" value="NEX22355.1"/>
    <property type="molecule type" value="Genomic_DNA"/>
</dbReference>
<sequence>MIDNRSAMVRLSCVIAFAAAALVSGCATDSSLLGDGTSVTASDPTRVTQSGFLSDYGRLAPVSWTQGVQCWRQPSLNAKQYDKVLIARIKVSLKPGQQEAVDPTDLKMLTDYFHASLVKALKPQMQVVDQSGPGVLALRIALTNLVPTDVTRSVAGSVVPYGFVAEAGSGVATGRPAGSTPYLGETGMEMQFVDGASGKILAECRDTEVGRKYAADLDAGAAGAAQTWANGYVSAFQGWSYAKNAFDKWAVLTAQRLAALRGEGATK</sequence>
<feature type="signal peptide" evidence="1">
    <location>
        <begin position="1"/>
        <end position="18"/>
    </location>
</feature>
<evidence type="ECO:0000256" key="1">
    <source>
        <dbReference type="SAM" id="SignalP"/>
    </source>
</evidence>
<dbReference type="AlphaFoldDB" id="A0A6P1E3U9"/>
<reference evidence="3" key="1">
    <citation type="journal article" date="2020" name="Microbiol. Resour. Announc.">
        <title>Draft Genome Sequences of Thiorhodococcus mannitoliphagus and Thiorhodococcus minor, Purple Sulfur Photosynthetic Bacteria in the Gammaproteobacterial Family Chromatiaceae.</title>
        <authorList>
            <person name="Aviles F.A."/>
            <person name="Meyer T.E."/>
            <person name="Kyndt J.A."/>
        </authorList>
    </citation>
    <scope>NUCLEOTIDE SEQUENCE [LARGE SCALE GENOMIC DNA]</scope>
    <source>
        <strain evidence="3">DSM 18266</strain>
    </source>
</reference>
<protein>
    <submittedName>
        <fullName evidence="2">DUF3313 domain-containing protein</fullName>
    </submittedName>
</protein>
<proteinExistence type="predicted"/>
<evidence type="ECO:0000313" key="2">
    <source>
        <dbReference type="EMBL" id="NEX22355.1"/>
    </source>
</evidence>
<keyword evidence="3" id="KW-1185">Reference proteome</keyword>
<dbReference type="PROSITE" id="PS51257">
    <property type="entry name" value="PROKAR_LIPOPROTEIN"/>
    <property type="match status" value="1"/>
</dbReference>
<comment type="caution">
    <text evidence="2">The sequence shown here is derived from an EMBL/GenBank/DDBJ whole genome shotgun (WGS) entry which is preliminary data.</text>
</comment>
<gene>
    <name evidence="2" type="ORF">G3480_18935</name>
</gene>
<accession>A0A6P1E3U9</accession>
<dbReference type="InterPro" id="IPR021747">
    <property type="entry name" value="DUF3313"/>
</dbReference>
<evidence type="ECO:0000313" key="3">
    <source>
        <dbReference type="Proteomes" id="UP000471640"/>
    </source>
</evidence>
<name>A0A6P1E3U9_9GAMM</name>
<reference evidence="2 3" key="2">
    <citation type="submission" date="2020-02" db="EMBL/GenBank/DDBJ databases">
        <title>Genome sequences of Thiorhodococcus mannitoliphagus and Thiorhodococcus minor, purple sulfur photosynthetic bacteria in the gammaproteobacterial family, Chromatiaceae.</title>
        <authorList>
            <person name="Aviles F.A."/>
            <person name="Meyer T.E."/>
            <person name="Kyndt J.A."/>
        </authorList>
    </citation>
    <scope>NUCLEOTIDE SEQUENCE [LARGE SCALE GENOMIC DNA]</scope>
    <source>
        <strain evidence="2 3">DSM 18266</strain>
    </source>
</reference>
<dbReference type="Pfam" id="PF11769">
    <property type="entry name" value="DUF3313"/>
    <property type="match status" value="1"/>
</dbReference>
<dbReference type="RefSeq" id="WP_164655451.1">
    <property type="nucleotide sequence ID" value="NZ_JAAIJR010000096.1"/>
</dbReference>
<organism evidence="2 3">
    <name type="scientific">Thiorhodococcus mannitoliphagus</name>
    <dbReference type="NCBI Taxonomy" id="329406"/>
    <lineage>
        <taxon>Bacteria</taxon>
        <taxon>Pseudomonadati</taxon>
        <taxon>Pseudomonadota</taxon>
        <taxon>Gammaproteobacteria</taxon>
        <taxon>Chromatiales</taxon>
        <taxon>Chromatiaceae</taxon>
        <taxon>Thiorhodococcus</taxon>
    </lineage>
</organism>
<dbReference type="Proteomes" id="UP000471640">
    <property type="component" value="Unassembled WGS sequence"/>
</dbReference>
<keyword evidence="1" id="KW-0732">Signal</keyword>